<evidence type="ECO:0000313" key="17">
    <source>
        <dbReference type="Proteomes" id="UP000308707"/>
    </source>
</evidence>
<dbReference type="InterPro" id="IPR008635">
    <property type="entry name" value="Coiled_stalk_dom"/>
</dbReference>
<keyword evidence="17" id="KW-1185">Reference proteome</keyword>
<feature type="domain" description="Trimeric autotransporter adhesin YadA-like stalk" evidence="15">
    <location>
        <begin position="604"/>
        <end position="641"/>
    </location>
</feature>
<accession>A0A4U5JUS0</accession>
<keyword evidence="6" id="KW-0812">Transmembrane</keyword>
<feature type="domain" description="Trimeric autotransporter adhesin YadA-like stalk" evidence="15">
    <location>
        <begin position="707"/>
        <end position="744"/>
    </location>
</feature>
<dbReference type="Gene3D" id="6.10.250.2040">
    <property type="match status" value="1"/>
</dbReference>
<feature type="domain" description="Trimeric autotransporter adhesin YadA-like stalk" evidence="15">
    <location>
        <begin position="333"/>
        <end position="360"/>
    </location>
</feature>
<evidence type="ECO:0008006" key="18">
    <source>
        <dbReference type="Google" id="ProtNLM"/>
    </source>
</evidence>
<comment type="caution">
    <text evidence="16">The sequence shown here is derived from an EMBL/GenBank/DDBJ whole genome shotgun (WGS) entry which is preliminary data.</text>
</comment>
<dbReference type="AlphaFoldDB" id="A0A4U5JUS0"/>
<evidence type="ECO:0000256" key="5">
    <source>
        <dbReference type="ARBA" id="ARBA00022452"/>
    </source>
</evidence>
<dbReference type="InterPro" id="IPR045584">
    <property type="entry name" value="Pilin-like"/>
</dbReference>
<feature type="domain" description="Trimeric autotransporter adhesin YadA-like head" evidence="14">
    <location>
        <begin position="838"/>
        <end position="863"/>
    </location>
</feature>
<proteinExistence type="inferred from homology"/>
<dbReference type="GO" id="GO:0009986">
    <property type="term" value="C:cell surface"/>
    <property type="evidence" value="ECO:0007669"/>
    <property type="project" value="UniProtKB-SubCell"/>
</dbReference>
<feature type="domain" description="Trimeric autotransporter adhesin YadA-like head" evidence="14">
    <location>
        <begin position="810"/>
        <end position="836"/>
    </location>
</feature>
<dbReference type="SUPFAM" id="SSF101967">
    <property type="entry name" value="Adhesin YadA, collagen-binding domain"/>
    <property type="match status" value="2"/>
</dbReference>
<dbReference type="Proteomes" id="UP000308707">
    <property type="component" value="Unassembled WGS sequence"/>
</dbReference>
<evidence type="ECO:0000256" key="4">
    <source>
        <dbReference type="ARBA" id="ARBA00022448"/>
    </source>
</evidence>
<reference evidence="16 17" key="1">
    <citation type="submission" date="2019-04" db="EMBL/GenBank/DDBJ databases">
        <title>Reference strain of H23.</title>
        <authorList>
            <person name="Luo X."/>
        </authorList>
    </citation>
    <scope>NUCLEOTIDE SEQUENCE [LARGE SCALE GENOMIC DNA]</scope>
    <source>
        <strain evidence="16 17">H23</strain>
    </source>
</reference>
<feature type="domain" description="Trimeric autotransporter adhesin YadA-like head" evidence="14">
    <location>
        <begin position="896"/>
        <end position="919"/>
    </location>
</feature>
<feature type="domain" description="Trimeric autotransporter adhesin YadA-like stalk" evidence="15">
    <location>
        <begin position="390"/>
        <end position="429"/>
    </location>
</feature>
<dbReference type="Gene3D" id="3.30.1300.30">
    <property type="entry name" value="GSPII I/J protein-like"/>
    <property type="match status" value="1"/>
</dbReference>
<evidence type="ECO:0000256" key="11">
    <source>
        <dbReference type="SAM" id="MobiDB-lite"/>
    </source>
</evidence>
<name>A0A4U5JUS0_9GAMM</name>
<dbReference type="RefSeq" id="WP_137264995.1">
    <property type="nucleotide sequence ID" value="NZ_SZUA01000001.1"/>
</dbReference>
<evidence type="ECO:0000256" key="10">
    <source>
        <dbReference type="ARBA" id="ARBA00023237"/>
    </source>
</evidence>
<gene>
    <name evidence="16" type="ORF">FCE95_00165</name>
</gene>
<dbReference type="GO" id="GO:0015031">
    <property type="term" value="P:protein transport"/>
    <property type="evidence" value="ECO:0007669"/>
    <property type="project" value="UniProtKB-KW"/>
</dbReference>
<feature type="domain" description="Trimeric autotransporter adhesin YadA-like stalk" evidence="15">
    <location>
        <begin position="926"/>
        <end position="963"/>
    </location>
</feature>
<evidence type="ECO:0000256" key="3">
    <source>
        <dbReference type="ARBA" id="ARBA00005848"/>
    </source>
</evidence>
<evidence type="ECO:0000313" key="16">
    <source>
        <dbReference type="EMBL" id="TKR32786.1"/>
    </source>
</evidence>
<evidence type="ECO:0000256" key="8">
    <source>
        <dbReference type="ARBA" id="ARBA00022927"/>
    </source>
</evidence>
<feature type="chain" id="PRO_5020273993" description="Hemagglutinin" evidence="12">
    <location>
        <begin position="29"/>
        <end position="1052"/>
    </location>
</feature>
<keyword evidence="4" id="KW-0813">Transport</keyword>
<dbReference type="EMBL" id="SZUA01000001">
    <property type="protein sequence ID" value="TKR32786.1"/>
    <property type="molecule type" value="Genomic_DNA"/>
</dbReference>
<evidence type="ECO:0000256" key="1">
    <source>
        <dbReference type="ARBA" id="ARBA00004241"/>
    </source>
</evidence>
<keyword evidence="10" id="KW-0998">Cell outer membrane</keyword>
<evidence type="ECO:0000256" key="6">
    <source>
        <dbReference type="ARBA" id="ARBA00022692"/>
    </source>
</evidence>
<dbReference type="SUPFAM" id="SSF54523">
    <property type="entry name" value="Pili subunits"/>
    <property type="match status" value="1"/>
</dbReference>
<dbReference type="InterPro" id="IPR008640">
    <property type="entry name" value="Adhesin_Head_dom"/>
</dbReference>
<dbReference type="Pfam" id="PF03895">
    <property type="entry name" value="YadA_anchor"/>
    <property type="match status" value="1"/>
</dbReference>
<dbReference type="Pfam" id="PF05658">
    <property type="entry name" value="YadA_head"/>
    <property type="match status" value="3"/>
</dbReference>
<dbReference type="InterPro" id="IPR005594">
    <property type="entry name" value="YadA_C"/>
</dbReference>
<keyword evidence="7 12" id="KW-0732">Signal</keyword>
<feature type="signal peptide" evidence="12">
    <location>
        <begin position="1"/>
        <end position="28"/>
    </location>
</feature>
<dbReference type="Pfam" id="PF05662">
    <property type="entry name" value="YadA_stalk"/>
    <property type="match status" value="5"/>
</dbReference>
<keyword evidence="8" id="KW-0653">Protein transport</keyword>
<dbReference type="InterPro" id="IPR011049">
    <property type="entry name" value="Serralysin-like_metalloprot_C"/>
</dbReference>
<organism evidence="16 17">
    <name type="scientific">Luteimonas gilva</name>
    <dbReference type="NCBI Taxonomy" id="2572684"/>
    <lineage>
        <taxon>Bacteria</taxon>
        <taxon>Pseudomonadati</taxon>
        <taxon>Pseudomonadota</taxon>
        <taxon>Gammaproteobacteria</taxon>
        <taxon>Lysobacterales</taxon>
        <taxon>Lysobacteraceae</taxon>
        <taxon>Luteimonas</taxon>
    </lineage>
</organism>
<dbReference type="OrthoDB" id="1631723at2"/>
<evidence type="ECO:0000256" key="2">
    <source>
        <dbReference type="ARBA" id="ARBA00004442"/>
    </source>
</evidence>
<sequence>MSSDVKLRALRANLLAAALALPMAGAWAQTAPPAEEETVQQDATTKSVADTEEDSEEAQALAPAFVPSEPYLLPPPDFSMFSLAGGGMSPMSVIEPPPATNNTLPGLVQYLNDWLLGNDYQACGLLGSGCLTIDRANFNYSYLSLILNLIQAPNVLDLDGNQPANHLTLIGSVHSDSYIQFQDSNYFGNNNNASCVIIGLACTWQTNAAQNNQVIIGDGSYANGSNTIVMGTNARHQLPTITAAQAGFPGGPDTNYAARLGNSVVIGDNSFGNADRQTILGFGATSTHANSVSLGAGSSTAVGAQTGYIAFGLAAPQNSSGEVSIGAAGATRKLTNVAAGSVGSDAVNLAQLQGALATMAADPFAVKYDDLGGSPNLQSVTLQGAGGTTISNVRAGVIAPASTEAINGSQIFAISQSNAQHLGAGAGVAPDGTVSAPNYVIDGNGYNNVGSALAAIDTGLAEADAFAVQYDDDGAGNPDYGNITLRGPAGTGTVLDNLAAGQIAAGSLQGVNGGQIFGIGTSVANLFGGGTTFNAGGTFTAPNYIIGGNSYTNVGDALSALDGGLSDSDAFAVHYDDDGAGNPDYGNITLRGPAGTGTVLDNLAAGQIAAGSLQAVNGGQLFALGSATASLFGGGTTYNAGGIFTAPNYVIGGNTYHNVGDALTALDGNVSGGNAFAVQYDDDGSGNPDYGNVTLRGPAGTGTVLGNVAAGAVTAASLDAVNGSQLFSAQTTIANIFGGGASVGPAGGWTPPSYFIQGNTYNNVGDALSALNQGLDDVNDRVDNLPPASVGDPLVAVDGVRDGSDDATVASGSGSVAIGSNAESGGDHGVAVGGGSFAAGDNDTAIGGNARVSADGSTGVGANVAIGAAATNAVAMGEGAAVSAASGTAVGQGSSATATNSVALGQGSVADRANTVSVGGAGNTRQITNVAAGVQTTDAVNVGQLNTSIQNAITQSNTYVDNRINEMRDDIWEIDRGYRAATASALAVAGLPQAYMPGKSMVAMAASGYKQEAALAIGITTISENGRWIYKFSGTTNTVKEVGVTVGAGLQW</sequence>
<dbReference type="Gene3D" id="2.150.10.10">
    <property type="entry name" value="Serralysin-like metalloprotease, C-terminal"/>
    <property type="match status" value="2"/>
</dbReference>
<evidence type="ECO:0000256" key="9">
    <source>
        <dbReference type="ARBA" id="ARBA00023136"/>
    </source>
</evidence>
<feature type="domain" description="Trimeric autotransporter adhesin YadA-like C-terminal membrane anchor" evidence="13">
    <location>
        <begin position="992"/>
        <end position="1052"/>
    </location>
</feature>
<protein>
    <recommendedName>
        <fullName evidence="18">Hemagglutinin</fullName>
    </recommendedName>
</protein>
<evidence type="ECO:0000256" key="7">
    <source>
        <dbReference type="ARBA" id="ARBA00022729"/>
    </source>
</evidence>
<keyword evidence="5" id="KW-1134">Transmembrane beta strand</keyword>
<dbReference type="Gene3D" id="1.20.5.170">
    <property type="match status" value="4"/>
</dbReference>
<evidence type="ECO:0000259" key="15">
    <source>
        <dbReference type="Pfam" id="PF05662"/>
    </source>
</evidence>
<comment type="similarity">
    <text evidence="3">Belongs to the autotransporter-2 (AT-2) (TC 1.B.40) family.</text>
</comment>
<feature type="region of interest" description="Disordered" evidence="11">
    <location>
        <begin position="29"/>
        <end position="58"/>
    </location>
</feature>
<comment type="subcellular location">
    <subcellularLocation>
        <location evidence="2">Cell outer membrane</location>
    </subcellularLocation>
    <subcellularLocation>
        <location evidence="1">Cell surface</location>
    </subcellularLocation>
</comment>
<evidence type="ECO:0000256" key="12">
    <source>
        <dbReference type="SAM" id="SignalP"/>
    </source>
</evidence>
<dbReference type="GO" id="GO:0009279">
    <property type="term" value="C:cell outer membrane"/>
    <property type="evidence" value="ECO:0007669"/>
    <property type="project" value="UniProtKB-SubCell"/>
</dbReference>
<dbReference type="CDD" id="cd12820">
    <property type="entry name" value="LbR_YadA-like"/>
    <property type="match status" value="1"/>
</dbReference>
<keyword evidence="9" id="KW-0472">Membrane</keyword>
<evidence type="ECO:0000259" key="14">
    <source>
        <dbReference type="Pfam" id="PF05658"/>
    </source>
</evidence>
<evidence type="ECO:0000259" key="13">
    <source>
        <dbReference type="Pfam" id="PF03895"/>
    </source>
</evidence>